<evidence type="ECO:0000313" key="2">
    <source>
        <dbReference type="Proteomes" id="UP000789920"/>
    </source>
</evidence>
<keyword evidence="2" id="KW-1185">Reference proteome</keyword>
<feature type="non-terminal residue" evidence="1">
    <location>
        <position position="1"/>
    </location>
</feature>
<sequence length="413" mass="45232">IVNTGIINAYPNHKQLPTIDLVKRKVITTNNEDSIDIAKNIRDVAEHKYSNYKNPNNDFNVTTSNHGTSSDVATTSNEINSGKKKGQCTLFIKDVLLDFAYYGAITIGKQEFNVHLDTGSSNLWIPNKNCSAVFCQNHNRFDSSKSQTFTPEGNPWSIQYGTGFASGITGIDNIKIGCFTADKQIFGLVTNVSDFDAAFEYDGILGLGFDNLNTMDNAAPTLISTLIKQNKMEPIFSFHFSHASDFDDKGIFILGGIDKSKCNGEITFNPLISTNGFWTIKQDNTLVNGNPVFSSPNIAIIDTGTTIIIAPPNDTAAIHKQIPGAVFDSQNNMYTIPCNTTTILSLRFGGVDYPIPSRDLIFLPVTGTDCLSAIMPLDVVPNVDVWVVGDTFLKNVYSVFDVKTKQVGFARSK</sequence>
<dbReference type="Proteomes" id="UP000789920">
    <property type="component" value="Unassembled WGS sequence"/>
</dbReference>
<proteinExistence type="predicted"/>
<evidence type="ECO:0000313" key="1">
    <source>
        <dbReference type="EMBL" id="CAG8734717.1"/>
    </source>
</evidence>
<name>A0ACA9Q347_9GLOM</name>
<protein>
    <submittedName>
        <fullName evidence="1">17862_t:CDS:1</fullName>
    </submittedName>
</protein>
<dbReference type="EMBL" id="CAJVQC010026898">
    <property type="protein sequence ID" value="CAG8734717.1"/>
    <property type="molecule type" value="Genomic_DNA"/>
</dbReference>
<accession>A0ACA9Q347</accession>
<gene>
    <name evidence="1" type="ORF">RPERSI_LOCUS12533</name>
</gene>
<organism evidence="1 2">
    <name type="scientific">Racocetra persica</name>
    <dbReference type="NCBI Taxonomy" id="160502"/>
    <lineage>
        <taxon>Eukaryota</taxon>
        <taxon>Fungi</taxon>
        <taxon>Fungi incertae sedis</taxon>
        <taxon>Mucoromycota</taxon>
        <taxon>Glomeromycotina</taxon>
        <taxon>Glomeromycetes</taxon>
        <taxon>Diversisporales</taxon>
        <taxon>Gigasporaceae</taxon>
        <taxon>Racocetra</taxon>
    </lineage>
</organism>
<comment type="caution">
    <text evidence="1">The sequence shown here is derived from an EMBL/GenBank/DDBJ whole genome shotgun (WGS) entry which is preliminary data.</text>
</comment>
<reference evidence="1" key="1">
    <citation type="submission" date="2021-06" db="EMBL/GenBank/DDBJ databases">
        <authorList>
            <person name="Kallberg Y."/>
            <person name="Tangrot J."/>
            <person name="Rosling A."/>
        </authorList>
    </citation>
    <scope>NUCLEOTIDE SEQUENCE</scope>
    <source>
        <strain evidence="1">MA461A</strain>
    </source>
</reference>